<dbReference type="EnsemblPlants" id="Zm00001eb150890_T001">
    <property type="protein sequence ID" value="Zm00001eb150890_P001"/>
    <property type="gene ID" value="Zm00001eb150890"/>
</dbReference>
<protein>
    <submittedName>
        <fullName evidence="2">Uncharacterized protein</fullName>
    </submittedName>
</protein>
<reference evidence="3" key="1">
    <citation type="submission" date="2015-12" db="EMBL/GenBank/DDBJ databases">
        <title>Update maize B73 reference genome by single molecule sequencing technologies.</title>
        <authorList>
            <consortium name="Maize Genome Sequencing Project"/>
            <person name="Ware D."/>
        </authorList>
    </citation>
    <scope>NUCLEOTIDE SEQUENCE [LARGE SCALE GENOMIC DNA]</scope>
    <source>
        <strain evidence="3">cv. B73</strain>
    </source>
</reference>
<evidence type="ECO:0000313" key="2">
    <source>
        <dbReference type="EnsemblPlants" id="Zm00001eb150890_P001"/>
    </source>
</evidence>
<dbReference type="AlphaFoldDB" id="A0A804NC81"/>
<sequence>MDDSVDVRYIRSVRRAYKSMAAAASREDPTHAAQVPVPPPRLRGPPLWLALGPPAARLMLRPLLPPPRLASATSTRLATQRSTTTSAHSGRTLLPIFFWSPG</sequence>
<proteinExistence type="predicted"/>
<dbReference type="Proteomes" id="UP000007305">
    <property type="component" value="Chromosome 3"/>
</dbReference>
<dbReference type="Gramene" id="Zm00001eb150890_T001">
    <property type="protein sequence ID" value="Zm00001eb150890_P001"/>
    <property type="gene ID" value="Zm00001eb150890"/>
</dbReference>
<keyword evidence="3" id="KW-1185">Reference proteome</keyword>
<evidence type="ECO:0000256" key="1">
    <source>
        <dbReference type="SAM" id="MobiDB-lite"/>
    </source>
</evidence>
<reference evidence="2" key="2">
    <citation type="submission" date="2019-07" db="EMBL/GenBank/DDBJ databases">
        <authorList>
            <person name="Seetharam A."/>
            <person name="Woodhouse M."/>
            <person name="Cannon E."/>
        </authorList>
    </citation>
    <scope>NUCLEOTIDE SEQUENCE [LARGE SCALE GENOMIC DNA]</scope>
    <source>
        <strain evidence="2">cv. B73</strain>
    </source>
</reference>
<feature type="region of interest" description="Disordered" evidence="1">
    <location>
        <begin position="69"/>
        <end position="88"/>
    </location>
</feature>
<reference evidence="2" key="3">
    <citation type="submission" date="2021-05" db="UniProtKB">
        <authorList>
            <consortium name="EnsemblPlants"/>
        </authorList>
    </citation>
    <scope>IDENTIFICATION</scope>
    <source>
        <strain evidence="2">cv. B73</strain>
    </source>
</reference>
<evidence type="ECO:0000313" key="3">
    <source>
        <dbReference type="Proteomes" id="UP000007305"/>
    </source>
</evidence>
<name>A0A804NC81_MAIZE</name>
<feature type="compositionally biased region" description="Polar residues" evidence="1">
    <location>
        <begin position="71"/>
        <end position="88"/>
    </location>
</feature>
<accession>A0A804NC81</accession>
<dbReference type="InParanoid" id="A0A804NC81"/>
<organism evidence="2 3">
    <name type="scientific">Zea mays</name>
    <name type="common">Maize</name>
    <dbReference type="NCBI Taxonomy" id="4577"/>
    <lineage>
        <taxon>Eukaryota</taxon>
        <taxon>Viridiplantae</taxon>
        <taxon>Streptophyta</taxon>
        <taxon>Embryophyta</taxon>
        <taxon>Tracheophyta</taxon>
        <taxon>Spermatophyta</taxon>
        <taxon>Magnoliopsida</taxon>
        <taxon>Liliopsida</taxon>
        <taxon>Poales</taxon>
        <taxon>Poaceae</taxon>
        <taxon>PACMAD clade</taxon>
        <taxon>Panicoideae</taxon>
        <taxon>Andropogonodae</taxon>
        <taxon>Andropogoneae</taxon>
        <taxon>Tripsacinae</taxon>
        <taxon>Zea</taxon>
    </lineage>
</organism>